<gene>
    <name evidence="1" type="ORF">VIS19158_07120</name>
</gene>
<dbReference type="EMBL" id="AFWE01000218">
    <property type="protein sequence ID" value="EGU30279.1"/>
    <property type="molecule type" value="Genomic_DNA"/>
</dbReference>
<reference evidence="1 2" key="1">
    <citation type="journal article" date="2012" name="Int. J. Syst. Evol. Microbiol.">
        <title>Vibrio caribbeanicus sp. nov., isolated from the marine sponge Scleritoderma cyanea.</title>
        <authorList>
            <person name="Hoffmann M."/>
            <person name="Monday S.R."/>
            <person name="Allard M.W."/>
            <person name="Strain E.A."/>
            <person name="Whittaker P."/>
            <person name="Naum M."/>
            <person name="McCarthy P.J."/>
            <person name="Lopez J.V."/>
            <person name="Fischer M."/>
            <person name="Brown E.W."/>
        </authorList>
    </citation>
    <scope>NUCLEOTIDE SEQUENCE [LARGE SCALE GENOMIC DNA]</scope>
    <source>
        <strain evidence="1 2">LMG 19158</strain>
    </source>
</reference>
<name>F9RUL0_9VIBR</name>
<dbReference type="InterPro" id="IPR010710">
    <property type="entry name" value="DUF1289"/>
</dbReference>
<dbReference type="AlphaFoldDB" id="F9RUL0"/>
<dbReference type="Pfam" id="PF14375">
    <property type="entry name" value="Cys_rich_CWC"/>
    <property type="match status" value="1"/>
</dbReference>
<evidence type="ECO:0000313" key="2">
    <source>
        <dbReference type="Proteomes" id="UP000004349"/>
    </source>
</evidence>
<sequence length="102" mass="11405">MKSPCIAACKNNAGICSGCHRTMEEISQWRHFDETQQQVIMDRLSGSQTTHDCPTCAKPTHCDIAAGKTDCWCFTIEKRDLSNTVKQSQCLCRQCLSEHPVA</sequence>
<proteinExistence type="predicted"/>
<accession>F9RUL0</accession>
<dbReference type="InterPro" id="IPR032720">
    <property type="entry name" value="Cys_rich_CWC"/>
</dbReference>
<evidence type="ECO:0000313" key="1">
    <source>
        <dbReference type="EMBL" id="EGU30279.1"/>
    </source>
</evidence>
<dbReference type="Pfam" id="PF06945">
    <property type="entry name" value="DUF1289"/>
    <property type="match status" value="1"/>
</dbReference>
<dbReference type="RefSeq" id="WP_005599471.1">
    <property type="nucleotide sequence ID" value="NZ_AFWE01000218.1"/>
</dbReference>
<protein>
    <recommendedName>
        <fullName evidence="3">DUF1289 domain-containing protein</fullName>
    </recommendedName>
</protein>
<organism evidence="1 2">
    <name type="scientific">Vibrio scophthalmi LMG 19158</name>
    <dbReference type="NCBI Taxonomy" id="870967"/>
    <lineage>
        <taxon>Bacteria</taxon>
        <taxon>Pseudomonadati</taxon>
        <taxon>Pseudomonadota</taxon>
        <taxon>Gammaproteobacteria</taxon>
        <taxon>Vibrionales</taxon>
        <taxon>Vibrionaceae</taxon>
        <taxon>Vibrio</taxon>
    </lineage>
</organism>
<dbReference type="eggNOG" id="COG3313">
    <property type="taxonomic scope" value="Bacteria"/>
</dbReference>
<comment type="caution">
    <text evidence="1">The sequence shown here is derived from an EMBL/GenBank/DDBJ whole genome shotgun (WGS) entry which is preliminary data.</text>
</comment>
<evidence type="ECO:0008006" key="3">
    <source>
        <dbReference type="Google" id="ProtNLM"/>
    </source>
</evidence>
<dbReference type="Proteomes" id="UP000004349">
    <property type="component" value="Unassembled WGS sequence"/>
</dbReference>